<sequence length="341" mass="37419">MQKRILRVLSLLLTLVLLTGCTAQRARSKKKVRIGVSVYDSYDTFIAELTGAFRENAALQQGSVQIEMSDAARSQELQDKAVRQMLDNGCDIICVNLVDRTAPGKIIDMAKKKDVPIIFFNRELVEEDLERWNKLYYVGADARESGVIQGRLAAAYLKAHPEADRNRDGVIQYVVLEGEAGHQDAILRTEYATSTLRDEGIALEKLGYALANWNRLQAQTQVRQLLTSYGSRIELILANNDDMALGALDAYRESAVTPPPVFGIDGTNPGLTAVREGSLTGTVRNDSEGQAKAMLALALSLSTGGKCEYPLTEGRYIRLPYEPITAASLSSMTERSGAVSR</sequence>
<comment type="caution">
    <text evidence="12">The sequence shown here is derived from an EMBL/GenBank/DDBJ whole genome shotgun (WGS) entry which is preliminary data.</text>
</comment>
<reference evidence="12 13" key="1">
    <citation type="submission" date="2011-10" db="EMBL/GenBank/DDBJ databases">
        <title>The Genome Sequence of Lachnospiraceae bacterium ACC2.</title>
        <authorList>
            <consortium name="The Broad Institute Genome Sequencing Platform"/>
            <person name="Earl A."/>
            <person name="Ward D."/>
            <person name="Feldgarden M."/>
            <person name="Gevers D."/>
            <person name="Sizova M."/>
            <person name="Hazen A."/>
            <person name="Epstein S."/>
            <person name="Young S.K."/>
            <person name="Zeng Q."/>
            <person name="Gargeya S."/>
            <person name="Fitzgerald M."/>
            <person name="Haas B."/>
            <person name="Abouelleil A."/>
            <person name="Alvarado L."/>
            <person name="Arachchi H.M."/>
            <person name="Berlin A."/>
            <person name="Brown A."/>
            <person name="Chapman S.B."/>
            <person name="Chen Z."/>
            <person name="Dunbar C."/>
            <person name="Freedman E."/>
            <person name="Gearin G."/>
            <person name="Goldberg J."/>
            <person name="Griggs A."/>
            <person name="Gujja S."/>
            <person name="Heiman D."/>
            <person name="Howarth C."/>
            <person name="Larson L."/>
            <person name="Lui A."/>
            <person name="MacDonald P.J.P."/>
            <person name="Montmayeur A."/>
            <person name="Murphy C."/>
            <person name="Neiman D."/>
            <person name="Pearson M."/>
            <person name="Priest M."/>
            <person name="Roberts A."/>
            <person name="Saif S."/>
            <person name="Shea T."/>
            <person name="Shenoy N."/>
            <person name="Sisk P."/>
            <person name="Stolte C."/>
            <person name="Sykes S."/>
            <person name="Wortman J."/>
            <person name="Nusbaum C."/>
            <person name="Birren B."/>
        </authorList>
    </citation>
    <scope>NUCLEOTIDE SEQUENCE [LARGE SCALE GENOMIC DNA]</scope>
    <source>
        <strain evidence="12 13">ACC2</strain>
    </source>
</reference>
<dbReference type="SUPFAM" id="SSF53822">
    <property type="entry name" value="Periplasmic binding protein-like I"/>
    <property type="match status" value="1"/>
</dbReference>
<keyword evidence="4" id="KW-0479">Metal-binding</keyword>
<evidence type="ECO:0000256" key="1">
    <source>
        <dbReference type="ARBA" id="ARBA00004196"/>
    </source>
</evidence>
<feature type="chain" id="PRO_5041326969" description="D-galactose/methyl-galactoside binding periplasmic protein MglB" evidence="10">
    <location>
        <begin position="26"/>
        <end position="341"/>
    </location>
</feature>
<evidence type="ECO:0000256" key="10">
    <source>
        <dbReference type="SAM" id="SignalP"/>
    </source>
</evidence>
<evidence type="ECO:0000313" key="12">
    <source>
        <dbReference type="EMBL" id="EHO17380.1"/>
    </source>
</evidence>
<accession>A0AA36Y5S8</accession>
<dbReference type="PANTHER" id="PTHR30036:SF2">
    <property type="entry name" value="D-GALACTOSE_METHYL-GALACTOSIDE BINDING PERIPLASMIC PROTEIN MGLB"/>
    <property type="match status" value="1"/>
</dbReference>
<dbReference type="InterPro" id="IPR050555">
    <property type="entry name" value="Bact_Solute-Bind_Prot2"/>
</dbReference>
<evidence type="ECO:0000259" key="11">
    <source>
        <dbReference type="Pfam" id="PF13407"/>
    </source>
</evidence>
<dbReference type="RefSeq" id="WP_009532812.1">
    <property type="nucleotide sequence ID" value="NZ_CAUOLT010000016.1"/>
</dbReference>
<dbReference type="EMBL" id="AGEL01000006">
    <property type="protein sequence ID" value="EHO17380.1"/>
    <property type="molecule type" value="Genomic_DNA"/>
</dbReference>
<organism evidence="12 13">
    <name type="scientific">Stomatobaculum longum</name>
    <dbReference type="NCBI Taxonomy" id="796942"/>
    <lineage>
        <taxon>Bacteria</taxon>
        <taxon>Bacillati</taxon>
        <taxon>Bacillota</taxon>
        <taxon>Clostridia</taxon>
        <taxon>Lachnospirales</taxon>
        <taxon>Lachnospiraceae</taxon>
        <taxon>Stomatobaculum</taxon>
    </lineage>
</organism>
<proteinExistence type="predicted"/>
<comment type="subunit">
    <text evidence="8">The ABC transporter complex is composed of one ATP-binding protein (MglA), two transmembrane proteins (MglC) and a solute-binding protein (MglB).</text>
</comment>
<evidence type="ECO:0000256" key="6">
    <source>
        <dbReference type="ARBA" id="ARBA00022764"/>
    </source>
</evidence>
<dbReference type="InterPro" id="IPR028082">
    <property type="entry name" value="Peripla_BP_I"/>
</dbReference>
<dbReference type="GO" id="GO:0046872">
    <property type="term" value="F:metal ion binding"/>
    <property type="evidence" value="ECO:0007669"/>
    <property type="project" value="UniProtKB-KW"/>
</dbReference>
<keyword evidence="5 10" id="KW-0732">Signal</keyword>
<name>A0AA36Y5S8_9FIRM</name>
<evidence type="ECO:0000256" key="4">
    <source>
        <dbReference type="ARBA" id="ARBA00022723"/>
    </source>
</evidence>
<comment type="subcellular location">
    <subcellularLocation>
        <location evidence="1">Cell envelope</location>
    </subcellularLocation>
</comment>
<dbReference type="CDD" id="cd01539">
    <property type="entry name" value="PBP1_GGBP"/>
    <property type="match status" value="1"/>
</dbReference>
<dbReference type="AlphaFoldDB" id="A0AA36Y5S8"/>
<dbReference type="GO" id="GO:0030288">
    <property type="term" value="C:outer membrane-bounded periplasmic space"/>
    <property type="evidence" value="ECO:0007669"/>
    <property type="project" value="TreeGrafter"/>
</dbReference>
<dbReference type="Gene3D" id="3.40.50.2300">
    <property type="match status" value="2"/>
</dbReference>
<dbReference type="PANTHER" id="PTHR30036">
    <property type="entry name" value="D-XYLOSE-BINDING PERIPLASMIC PROTEIN"/>
    <property type="match status" value="1"/>
</dbReference>
<evidence type="ECO:0000256" key="7">
    <source>
        <dbReference type="ARBA" id="ARBA00022837"/>
    </source>
</evidence>
<dbReference type="InterPro" id="IPR025997">
    <property type="entry name" value="SBP_2_dom"/>
</dbReference>
<dbReference type="InterPro" id="IPR044085">
    <property type="entry name" value="MglB-like_PBP1"/>
</dbReference>
<keyword evidence="6" id="KW-0574">Periplasm</keyword>
<dbReference type="GO" id="GO:0030246">
    <property type="term" value="F:carbohydrate binding"/>
    <property type="evidence" value="ECO:0007669"/>
    <property type="project" value="InterPro"/>
</dbReference>
<gene>
    <name evidence="12" type="ORF">HMPREF9623_00979</name>
</gene>
<dbReference type="Pfam" id="PF13407">
    <property type="entry name" value="Peripla_BP_4"/>
    <property type="match status" value="1"/>
</dbReference>
<evidence type="ECO:0000256" key="2">
    <source>
        <dbReference type="ARBA" id="ARBA00022448"/>
    </source>
</evidence>
<evidence type="ECO:0000256" key="8">
    <source>
        <dbReference type="ARBA" id="ARBA00034323"/>
    </source>
</evidence>
<keyword evidence="13" id="KW-1185">Reference proteome</keyword>
<dbReference type="GeneID" id="86940739"/>
<evidence type="ECO:0000256" key="9">
    <source>
        <dbReference type="ARBA" id="ARBA00034344"/>
    </source>
</evidence>
<evidence type="ECO:0000256" key="3">
    <source>
        <dbReference type="ARBA" id="ARBA00022597"/>
    </source>
</evidence>
<dbReference type="Proteomes" id="UP000018466">
    <property type="component" value="Unassembled WGS sequence"/>
</dbReference>
<keyword evidence="7" id="KW-0106">Calcium</keyword>
<evidence type="ECO:0000256" key="5">
    <source>
        <dbReference type="ARBA" id="ARBA00022729"/>
    </source>
</evidence>
<feature type="domain" description="Periplasmic binding protein" evidence="11">
    <location>
        <begin position="34"/>
        <end position="305"/>
    </location>
</feature>
<protein>
    <recommendedName>
        <fullName evidence="9">D-galactose/methyl-galactoside binding periplasmic protein MglB</fullName>
    </recommendedName>
</protein>
<dbReference type="PROSITE" id="PS51257">
    <property type="entry name" value="PROKAR_LIPOPROTEIN"/>
    <property type="match status" value="1"/>
</dbReference>
<evidence type="ECO:0000313" key="13">
    <source>
        <dbReference type="Proteomes" id="UP000018466"/>
    </source>
</evidence>
<keyword evidence="2" id="KW-0813">Transport</keyword>
<feature type="signal peptide" evidence="10">
    <location>
        <begin position="1"/>
        <end position="25"/>
    </location>
</feature>
<keyword evidence="3" id="KW-0762">Sugar transport</keyword>